<dbReference type="AlphaFoldDB" id="A0A1I8JGQ9"/>
<accession>A0A1I8JGQ9</accession>
<keyword evidence="2" id="KW-1185">Reference proteome</keyword>
<evidence type="ECO:0000313" key="2">
    <source>
        <dbReference type="Proteomes" id="UP000095280"/>
    </source>
</evidence>
<dbReference type="WBParaSite" id="maker-uti_cns_0003477-snap-gene-0.6-mRNA-1">
    <property type="protein sequence ID" value="maker-uti_cns_0003477-snap-gene-0.6-mRNA-1"/>
    <property type="gene ID" value="maker-uti_cns_0003477-snap-gene-0.6"/>
</dbReference>
<dbReference type="Proteomes" id="UP000095280">
    <property type="component" value="Unplaced"/>
</dbReference>
<evidence type="ECO:0000313" key="3">
    <source>
        <dbReference type="WBParaSite" id="maker-uti_cns_0003477-snap-gene-0.6-mRNA-1"/>
    </source>
</evidence>
<reference evidence="3 4" key="1">
    <citation type="submission" date="2016-11" db="UniProtKB">
        <authorList>
            <consortium name="WormBaseParasite"/>
        </authorList>
    </citation>
    <scope>IDENTIFICATION</scope>
</reference>
<sequence length="221" mass="24800">MLSEPRFSRPTGGQARSYFCPWHAHWISSFSLADGQPLDSQRNFSTIRQHRKRPKSKQKQKQQQQSDDRAADLSVYRRDYRPEKYGRPFVYPPMRDTSRLLMDASWSSSIDQTDGGSVSQTSYAAYDRGLVQNQKLANDAVARLTSRSMQNGSGNGGGGSWLQHHDLPVLRMQHQAVGHLRVGHPSRLPPLLNSSTVPRTVNETGGCNKPPAVGVRFQLLD</sequence>
<evidence type="ECO:0000313" key="5">
    <source>
        <dbReference type="WBParaSite" id="maker-uti_cns_0047348-snap-gene-0.3-mRNA-1"/>
    </source>
</evidence>
<feature type="region of interest" description="Disordered" evidence="1">
    <location>
        <begin position="47"/>
        <end position="75"/>
    </location>
</feature>
<feature type="compositionally biased region" description="Basic and acidic residues" evidence="1">
    <location>
        <begin position="66"/>
        <end position="75"/>
    </location>
</feature>
<protein>
    <submittedName>
        <fullName evidence="3 4">Uncharacterized protein</fullName>
    </submittedName>
</protein>
<name>A0A1I8JGQ9_9PLAT</name>
<dbReference type="WBParaSite" id="maker-uti_cns_0047347-snap-gene-0.5-mRNA-1">
    <property type="protein sequence ID" value="maker-uti_cns_0047347-snap-gene-0.5-mRNA-1"/>
    <property type="gene ID" value="maker-uti_cns_0047347-snap-gene-0.5"/>
</dbReference>
<evidence type="ECO:0000256" key="1">
    <source>
        <dbReference type="SAM" id="MobiDB-lite"/>
    </source>
</evidence>
<feature type="compositionally biased region" description="Basic residues" evidence="1">
    <location>
        <begin position="48"/>
        <end position="60"/>
    </location>
</feature>
<dbReference type="WBParaSite" id="maker-uti_cns_0003554-snap-gene-0.21-mRNA-1">
    <property type="protein sequence ID" value="maker-uti_cns_0003554-snap-gene-0.21-mRNA-1"/>
    <property type="gene ID" value="maker-uti_cns_0003554-snap-gene-0.21"/>
</dbReference>
<evidence type="ECO:0000313" key="4">
    <source>
        <dbReference type="WBParaSite" id="maker-uti_cns_0003554-snap-gene-0.21-mRNA-1"/>
    </source>
</evidence>
<organism evidence="2 5">
    <name type="scientific">Macrostomum lignano</name>
    <dbReference type="NCBI Taxonomy" id="282301"/>
    <lineage>
        <taxon>Eukaryota</taxon>
        <taxon>Metazoa</taxon>
        <taxon>Spiralia</taxon>
        <taxon>Lophotrochozoa</taxon>
        <taxon>Platyhelminthes</taxon>
        <taxon>Rhabditophora</taxon>
        <taxon>Macrostomorpha</taxon>
        <taxon>Macrostomida</taxon>
        <taxon>Macrostomidae</taxon>
        <taxon>Macrostomum</taxon>
    </lineage>
</organism>
<dbReference type="WBParaSite" id="maker-uti_cns_0047348-snap-gene-0.3-mRNA-1">
    <property type="protein sequence ID" value="maker-uti_cns_0047348-snap-gene-0.3-mRNA-1"/>
    <property type="gene ID" value="maker-uti_cns_0047348-snap-gene-0.3"/>
</dbReference>
<proteinExistence type="predicted"/>